<dbReference type="AlphaFoldDB" id="A0A1M5IYD9"/>
<feature type="transmembrane region" description="Helical" evidence="2">
    <location>
        <begin position="21"/>
        <end position="43"/>
    </location>
</feature>
<dbReference type="GO" id="GO:0042834">
    <property type="term" value="F:peptidoglycan binding"/>
    <property type="evidence" value="ECO:0007669"/>
    <property type="project" value="InterPro"/>
</dbReference>
<feature type="region of interest" description="Disordered" evidence="1">
    <location>
        <begin position="158"/>
        <end position="182"/>
    </location>
</feature>
<evidence type="ECO:0000256" key="1">
    <source>
        <dbReference type="SAM" id="MobiDB-lite"/>
    </source>
</evidence>
<dbReference type="OrthoDB" id="8479416at2"/>
<dbReference type="STRING" id="870908.SAMN04488044_0479"/>
<name>A0A1M5IYD9_9RHOB</name>
<organism evidence="4 5">
    <name type="scientific">Cognatishimia maritima</name>
    <dbReference type="NCBI Taxonomy" id="870908"/>
    <lineage>
        <taxon>Bacteria</taxon>
        <taxon>Pseudomonadati</taxon>
        <taxon>Pseudomonadota</taxon>
        <taxon>Alphaproteobacteria</taxon>
        <taxon>Rhodobacterales</taxon>
        <taxon>Paracoccaceae</taxon>
        <taxon>Cognatishimia</taxon>
    </lineage>
</organism>
<dbReference type="PROSITE" id="PS51724">
    <property type="entry name" value="SPOR"/>
    <property type="match status" value="1"/>
</dbReference>
<dbReference type="InterPro" id="IPR036680">
    <property type="entry name" value="SPOR-like_sf"/>
</dbReference>
<dbReference type="Gene3D" id="3.30.70.1070">
    <property type="entry name" value="Sporulation related repeat"/>
    <property type="match status" value="1"/>
</dbReference>
<keyword evidence="2" id="KW-0812">Transmembrane</keyword>
<protein>
    <submittedName>
        <fullName evidence="4">Sporulation related domain-containing protein</fullName>
    </submittedName>
</protein>
<evidence type="ECO:0000313" key="4">
    <source>
        <dbReference type="EMBL" id="SHG33059.1"/>
    </source>
</evidence>
<accession>A0A1M5IYD9</accession>
<keyword evidence="5" id="KW-1185">Reference proteome</keyword>
<dbReference type="InterPro" id="IPR007730">
    <property type="entry name" value="SPOR-like_dom"/>
</dbReference>
<dbReference type="Pfam" id="PF05036">
    <property type="entry name" value="SPOR"/>
    <property type="match status" value="1"/>
</dbReference>
<dbReference type="SUPFAM" id="SSF110997">
    <property type="entry name" value="Sporulation related repeat"/>
    <property type="match status" value="1"/>
</dbReference>
<evidence type="ECO:0000259" key="3">
    <source>
        <dbReference type="PROSITE" id="PS51724"/>
    </source>
</evidence>
<evidence type="ECO:0000313" key="5">
    <source>
        <dbReference type="Proteomes" id="UP000184211"/>
    </source>
</evidence>
<gene>
    <name evidence="4" type="ORF">SAMN04488044_0479</name>
</gene>
<sequence>MAQISMNESAPQTDSRQITSSLANWAGAIVSLGLVVGAGVWGYKLLVRDVSGIPVVRAIEGPMREQPADPGGLRAAHQGLSVNSVAAKGTAAAPADRLVLAPPPIRLTDNDAPAATAIAASAPNAVRPQETAQTIAAPAPIEPGDVAGLIEQIVASAPNSEPATAPDVHPEPKKNLGGLSTSLRPKLRPAALSAATATPADASEPASVEVAAESLATGTRLVQLGAFASEDIARSEWDKLQVKFGDYLGDKQRVVQKAESGGRTFYRLRAMGFSDLNDARRLCSALKAENADCIPVVTR</sequence>
<evidence type="ECO:0000256" key="2">
    <source>
        <dbReference type="SAM" id="Phobius"/>
    </source>
</evidence>
<feature type="domain" description="SPOR" evidence="3">
    <location>
        <begin position="214"/>
        <end position="299"/>
    </location>
</feature>
<dbReference type="RefSeq" id="WP_072789912.1">
    <property type="nucleotide sequence ID" value="NZ_FQWM01000001.1"/>
</dbReference>
<keyword evidence="2" id="KW-0472">Membrane</keyword>
<dbReference type="Proteomes" id="UP000184211">
    <property type="component" value="Unassembled WGS sequence"/>
</dbReference>
<keyword evidence="2" id="KW-1133">Transmembrane helix</keyword>
<dbReference type="EMBL" id="FQWM01000001">
    <property type="protein sequence ID" value="SHG33059.1"/>
    <property type="molecule type" value="Genomic_DNA"/>
</dbReference>
<reference evidence="5" key="1">
    <citation type="submission" date="2016-11" db="EMBL/GenBank/DDBJ databases">
        <authorList>
            <person name="Varghese N."/>
            <person name="Submissions S."/>
        </authorList>
    </citation>
    <scope>NUCLEOTIDE SEQUENCE [LARGE SCALE GENOMIC DNA]</scope>
    <source>
        <strain evidence="5">DSM 28223</strain>
    </source>
</reference>
<proteinExistence type="predicted"/>